<keyword evidence="6" id="KW-1185">Reference proteome</keyword>
<dbReference type="PANTHER" id="PTHR11066:SF34">
    <property type="entry name" value="ACYL-COENZYME A THIOESTERASE 8"/>
    <property type="match status" value="1"/>
</dbReference>
<dbReference type="Proteomes" id="UP000604001">
    <property type="component" value="Unassembled WGS sequence"/>
</dbReference>
<dbReference type="RefSeq" id="WP_186344220.1">
    <property type="nucleotide sequence ID" value="NZ_BMMR01000001.1"/>
</dbReference>
<organism evidence="5 6">
    <name type="scientific">Nocardioides deserti</name>
    <dbReference type="NCBI Taxonomy" id="1588644"/>
    <lineage>
        <taxon>Bacteria</taxon>
        <taxon>Bacillati</taxon>
        <taxon>Actinomycetota</taxon>
        <taxon>Actinomycetes</taxon>
        <taxon>Propionibacteriales</taxon>
        <taxon>Nocardioidaceae</taxon>
        <taxon>Nocardioides</taxon>
    </lineage>
</organism>
<dbReference type="InterPro" id="IPR025652">
    <property type="entry name" value="TesB_C"/>
</dbReference>
<dbReference type="CDD" id="cd03444">
    <property type="entry name" value="Thioesterase_II_repeat1"/>
    <property type="match status" value="1"/>
</dbReference>
<dbReference type="PANTHER" id="PTHR11066">
    <property type="entry name" value="ACYL-COA THIOESTERASE"/>
    <property type="match status" value="1"/>
</dbReference>
<evidence type="ECO:0000259" key="3">
    <source>
        <dbReference type="Pfam" id="PF02551"/>
    </source>
</evidence>
<name>A0ABR6U3E6_9ACTN</name>
<comment type="caution">
    <text evidence="5">The sequence shown here is derived from an EMBL/GenBank/DDBJ whole genome shotgun (WGS) entry which is preliminary data.</text>
</comment>
<comment type="similarity">
    <text evidence="1">Belongs to the C/M/P thioester hydrolase family.</text>
</comment>
<gene>
    <name evidence="5" type="ORF">H7344_01375</name>
</gene>
<feature type="domain" description="Acyl-CoA thioesterase 2 C-terminal" evidence="3">
    <location>
        <begin position="171"/>
        <end position="273"/>
    </location>
</feature>
<dbReference type="Pfam" id="PF13622">
    <property type="entry name" value="4HBT_3"/>
    <property type="match status" value="1"/>
</dbReference>
<dbReference type="EMBL" id="JACMYC010000001">
    <property type="protein sequence ID" value="MBC2958942.1"/>
    <property type="molecule type" value="Genomic_DNA"/>
</dbReference>
<dbReference type="InterPro" id="IPR003703">
    <property type="entry name" value="Acyl_CoA_thio"/>
</dbReference>
<proteinExistence type="inferred from homology"/>
<evidence type="ECO:0000259" key="4">
    <source>
        <dbReference type="Pfam" id="PF13622"/>
    </source>
</evidence>
<dbReference type="InterPro" id="IPR029069">
    <property type="entry name" value="HotDog_dom_sf"/>
</dbReference>
<reference evidence="5 6" key="1">
    <citation type="submission" date="2020-08" db="EMBL/GenBank/DDBJ databases">
        <title>novel species in genus Nocardioides.</title>
        <authorList>
            <person name="Zhang G."/>
        </authorList>
    </citation>
    <scope>NUCLEOTIDE SEQUENCE [LARGE SCALE GENOMIC DNA]</scope>
    <source>
        <strain evidence="5 6">SC8A-24</strain>
    </source>
</reference>
<dbReference type="Pfam" id="PF02551">
    <property type="entry name" value="Acyl_CoA_thio"/>
    <property type="match status" value="1"/>
</dbReference>
<evidence type="ECO:0000256" key="1">
    <source>
        <dbReference type="ARBA" id="ARBA00006538"/>
    </source>
</evidence>
<keyword evidence="2" id="KW-0378">Hydrolase</keyword>
<dbReference type="InterPro" id="IPR049449">
    <property type="entry name" value="TesB_ACOT8-like_N"/>
</dbReference>
<dbReference type="CDD" id="cd03445">
    <property type="entry name" value="Thioesterase_II_repeat2"/>
    <property type="match status" value="1"/>
</dbReference>
<dbReference type="SUPFAM" id="SSF54637">
    <property type="entry name" value="Thioesterase/thiol ester dehydrase-isomerase"/>
    <property type="match status" value="2"/>
</dbReference>
<dbReference type="Gene3D" id="2.40.160.210">
    <property type="entry name" value="Acyl-CoA thioesterase, double hotdog domain"/>
    <property type="match status" value="1"/>
</dbReference>
<feature type="domain" description="Acyl-CoA thioesterase-like N-terminal HotDog" evidence="4">
    <location>
        <begin position="33"/>
        <end position="109"/>
    </location>
</feature>
<evidence type="ECO:0000313" key="6">
    <source>
        <dbReference type="Proteomes" id="UP000604001"/>
    </source>
</evidence>
<evidence type="ECO:0000256" key="2">
    <source>
        <dbReference type="ARBA" id="ARBA00022801"/>
    </source>
</evidence>
<sequence>MPRDAADLVELLDLETIDTNLFRGHQQVSSLPRVFGGQAAAQAVVAAGRTVDPAYVLHSLHSYFLQPGDTSAPIIFDVETIREGRSFATRRVLARQHGRPIYALTADFQRPEEGWEHQQVAPVVPPPEECLDPKKLLGQPDDDPEWGVMELRYAGSSLDGGLEPDEARPGRQRVWLRAKGTLPDDPFVHVAAFAFFSDMTLMGAALAPHGIRSGSPEAMVASLDHSIWFHRPFRVDDWWLYDQDSPFAGGGRGLVHSRVHTADGTLVASVSQEALLRKPRAPRQEAGA</sequence>
<dbReference type="InterPro" id="IPR042171">
    <property type="entry name" value="Acyl-CoA_hotdog"/>
</dbReference>
<accession>A0ABR6U3E6</accession>
<evidence type="ECO:0000313" key="5">
    <source>
        <dbReference type="EMBL" id="MBC2958942.1"/>
    </source>
</evidence>
<protein>
    <submittedName>
        <fullName evidence="5">Acyl-CoA thioesterase II</fullName>
    </submittedName>
</protein>